<proteinExistence type="predicted"/>
<evidence type="ECO:0000256" key="1">
    <source>
        <dbReference type="SAM" id="Phobius"/>
    </source>
</evidence>
<feature type="transmembrane region" description="Helical" evidence="1">
    <location>
        <begin position="156"/>
        <end position="178"/>
    </location>
</feature>
<name>A0A5N6KHH3_MONLA</name>
<dbReference type="Proteomes" id="UP000326757">
    <property type="component" value="Unassembled WGS sequence"/>
</dbReference>
<keyword evidence="1" id="KW-0472">Membrane</keyword>
<keyword evidence="1" id="KW-1133">Transmembrane helix</keyword>
<gene>
    <name evidence="2" type="ORF">EYC80_004681</name>
</gene>
<keyword evidence="1" id="KW-0812">Transmembrane</keyword>
<comment type="caution">
    <text evidence="2">The sequence shown here is derived from an EMBL/GenBank/DDBJ whole genome shotgun (WGS) entry which is preliminary data.</text>
</comment>
<organism evidence="2 3">
    <name type="scientific">Monilinia laxa</name>
    <name type="common">Brown rot fungus</name>
    <name type="synonym">Sclerotinia laxa</name>
    <dbReference type="NCBI Taxonomy" id="61186"/>
    <lineage>
        <taxon>Eukaryota</taxon>
        <taxon>Fungi</taxon>
        <taxon>Dikarya</taxon>
        <taxon>Ascomycota</taxon>
        <taxon>Pezizomycotina</taxon>
        <taxon>Leotiomycetes</taxon>
        <taxon>Helotiales</taxon>
        <taxon>Sclerotiniaceae</taxon>
        <taxon>Monilinia</taxon>
    </lineage>
</organism>
<keyword evidence="3" id="KW-1185">Reference proteome</keyword>
<dbReference type="EMBL" id="VIGI01000002">
    <property type="protein sequence ID" value="KAB8303234.1"/>
    <property type="molecule type" value="Genomic_DNA"/>
</dbReference>
<protein>
    <submittedName>
        <fullName evidence="2">Uncharacterized protein</fullName>
    </submittedName>
</protein>
<dbReference type="OrthoDB" id="5428890at2759"/>
<accession>A0A5N6KHH3</accession>
<evidence type="ECO:0000313" key="2">
    <source>
        <dbReference type="EMBL" id="KAB8303234.1"/>
    </source>
</evidence>
<sequence>MILDHAIEDLESLNEKIQCFLCNSLGKINQGSLLVSEIMFILFSIKALGENSKNKSRIKEKLKEECATVIDEDQNQIKTYGIQSLNDYHMPWIEDDSAPDKSRYANFGMFEDRVRELRQHMNNQKTHGLRQLLRDSRDALNYYTSMGVNIFGTPSILLAFASLADTISVLLSISGWWAECSAPIRRIINS</sequence>
<evidence type="ECO:0000313" key="3">
    <source>
        <dbReference type="Proteomes" id="UP000326757"/>
    </source>
</evidence>
<reference evidence="2 3" key="1">
    <citation type="submission" date="2019-06" db="EMBL/GenBank/DDBJ databases">
        <title>Genome Sequence of the Brown Rot Fungal Pathogen Monilinia laxa.</title>
        <authorList>
            <person name="De Miccolis Angelini R.M."/>
            <person name="Landi L."/>
            <person name="Abate D."/>
            <person name="Pollastro S."/>
            <person name="Romanazzi G."/>
            <person name="Faretra F."/>
        </authorList>
    </citation>
    <scope>NUCLEOTIDE SEQUENCE [LARGE SCALE GENOMIC DNA]</scope>
    <source>
        <strain evidence="2 3">Mlax316</strain>
    </source>
</reference>
<dbReference type="AlphaFoldDB" id="A0A5N6KHH3"/>